<dbReference type="EMBL" id="JAANYN010000005">
    <property type="protein sequence ID" value="NHE57776.1"/>
    <property type="molecule type" value="Genomic_DNA"/>
</dbReference>
<keyword evidence="3" id="KW-1185">Reference proteome</keyword>
<feature type="domain" description="DUF4268" evidence="1">
    <location>
        <begin position="10"/>
        <end position="144"/>
    </location>
</feature>
<dbReference type="Pfam" id="PF14088">
    <property type="entry name" value="DUF4268"/>
    <property type="match status" value="1"/>
</dbReference>
<evidence type="ECO:0000313" key="3">
    <source>
        <dbReference type="Proteomes" id="UP000649799"/>
    </source>
</evidence>
<organism evidence="2 3">
    <name type="scientific">Cyclobacterium plantarum</name>
    <dbReference type="NCBI Taxonomy" id="2716263"/>
    <lineage>
        <taxon>Bacteria</taxon>
        <taxon>Pseudomonadati</taxon>
        <taxon>Bacteroidota</taxon>
        <taxon>Cytophagia</taxon>
        <taxon>Cytophagales</taxon>
        <taxon>Cyclobacteriaceae</taxon>
        <taxon>Cyclobacterium</taxon>
    </lineage>
</organism>
<protein>
    <submittedName>
        <fullName evidence="2">DUF4268 domain-containing protein</fullName>
    </submittedName>
</protein>
<sequence>MYTKNQVNQMKQEFWTAFGWYMKPVPSADGSPVNWKNYKTGIRHLYFRMQAERDFASISIAIQHPDEDIAELLYAQLLELKHLLEMELGEAWSWIPKDQIAPEKNGYRVEKKLNSVNVLDKKYWPEIISFLKPRIIGLDAFWSNARYGFEGLL</sequence>
<accession>A0ABX0HBG3</accession>
<dbReference type="InterPro" id="IPR025364">
    <property type="entry name" value="DUF4268"/>
</dbReference>
<evidence type="ECO:0000313" key="2">
    <source>
        <dbReference type="EMBL" id="NHE57776.1"/>
    </source>
</evidence>
<evidence type="ECO:0000259" key="1">
    <source>
        <dbReference type="Pfam" id="PF14088"/>
    </source>
</evidence>
<name>A0ABX0HBG3_9BACT</name>
<comment type="caution">
    <text evidence="2">The sequence shown here is derived from an EMBL/GenBank/DDBJ whole genome shotgun (WGS) entry which is preliminary data.</text>
</comment>
<reference evidence="2 3" key="1">
    <citation type="submission" date="2020-03" db="EMBL/GenBank/DDBJ databases">
        <title>Cyclobacterium plantarum sp. nov., a marine bacterium isolated from a coastal-marine wetland.</title>
        <authorList>
            <person name="Sanchez-Porro C."/>
            <person name="Ventosa A."/>
            <person name="Amoozegar M."/>
        </authorList>
    </citation>
    <scope>NUCLEOTIDE SEQUENCE [LARGE SCALE GENOMIC DNA]</scope>
    <source>
        <strain evidence="2 3">GBPx2</strain>
    </source>
</reference>
<gene>
    <name evidence="2" type="ORF">G9Q97_13250</name>
</gene>
<dbReference type="Proteomes" id="UP000649799">
    <property type="component" value="Unassembled WGS sequence"/>
</dbReference>
<proteinExistence type="predicted"/>